<dbReference type="EMBL" id="CP062941">
    <property type="protein sequence ID" value="QOL48563.1"/>
    <property type="molecule type" value="Genomic_DNA"/>
</dbReference>
<feature type="signal peptide" evidence="1">
    <location>
        <begin position="1"/>
        <end position="26"/>
    </location>
</feature>
<dbReference type="KEGG" id="mlir:LPB04_16555"/>
<dbReference type="RefSeq" id="WP_193685606.1">
    <property type="nucleotide sequence ID" value="NZ_CP062941.1"/>
</dbReference>
<keyword evidence="3" id="KW-1185">Reference proteome</keyword>
<dbReference type="AlphaFoldDB" id="A0A7L9U0I7"/>
<evidence type="ECO:0000313" key="3">
    <source>
        <dbReference type="Proteomes" id="UP000593875"/>
    </source>
</evidence>
<accession>A0A7L9U0I7</accession>
<evidence type="ECO:0000256" key="1">
    <source>
        <dbReference type="SAM" id="SignalP"/>
    </source>
</evidence>
<evidence type="ECO:0000313" key="2">
    <source>
        <dbReference type="EMBL" id="QOL48563.1"/>
    </source>
</evidence>
<keyword evidence="1" id="KW-0732">Signal</keyword>
<sequence>MMFARLPSLRRCFALFAFLLPLHLLAAEASHGVHGMVLFGGQGGLYASHLPLFHAPHDAQVVLQLRFKDPQLDRAMRARLDGKTALWTLEPESFALRRLAPDTDTPLRGFKATVVEGHFERDGTPRVQGAELVVERVVLYRPLSPRPAVQALARYVPVGPFLVKLVDSRPDFDHIVLLERAAGAPVAVAKHGVEENLADLARQAPVAGTVYYETADLR</sequence>
<protein>
    <submittedName>
        <fullName evidence="2">Uncharacterized protein</fullName>
    </submittedName>
</protein>
<dbReference type="Proteomes" id="UP000593875">
    <property type="component" value="Chromosome"/>
</dbReference>
<gene>
    <name evidence="2" type="ORF">LPB04_16555</name>
</gene>
<proteinExistence type="predicted"/>
<feature type="chain" id="PRO_5032909310" evidence="1">
    <location>
        <begin position="27"/>
        <end position="218"/>
    </location>
</feature>
<organism evidence="2 3">
    <name type="scientific">Massilia litorea</name>
    <dbReference type="NCBI Taxonomy" id="2769491"/>
    <lineage>
        <taxon>Bacteria</taxon>
        <taxon>Pseudomonadati</taxon>
        <taxon>Pseudomonadota</taxon>
        <taxon>Betaproteobacteria</taxon>
        <taxon>Burkholderiales</taxon>
        <taxon>Oxalobacteraceae</taxon>
        <taxon>Telluria group</taxon>
        <taxon>Massilia</taxon>
    </lineage>
</organism>
<name>A0A7L9U0I7_9BURK</name>
<reference evidence="2 3" key="1">
    <citation type="submission" date="2020-10" db="EMBL/GenBank/DDBJ databases">
        <title>Genome sequencing of Massilia sp. LPB0304.</title>
        <authorList>
            <person name="Kim J."/>
        </authorList>
    </citation>
    <scope>NUCLEOTIDE SEQUENCE [LARGE SCALE GENOMIC DNA]</scope>
    <source>
        <strain evidence="2 3">LPB0304</strain>
    </source>
</reference>